<dbReference type="InterPro" id="IPR021994">
    <property type="entry name" value="DUF3592"/>
</dbReference>
<dbReference type="AlphaFoldDB" id="A0A1A9KFE5"/>
<proteinExistence type="predicted"/>
<reference evidence="2 3" key="1">
    <citation type="submission" date="2016-05" db="EMBL/GenBank/DDBJ databases">
        <title>Genome Sequence of Pseudomonas citronellolis Strain SJTE-3, an Estrogens and Persistent Organic Pollutants degradation strain.</title>
        <authorList>
            <person name="Liang R."/>
        </authorList>
    </citation>
    <scope>NUCLEOTIDE SEQUENCE [LARGE SCALE GENOMIC DNA]</scope>
    <source>
        <strain evidence="2 3">SJTE-3</strain>
    </source>
</reference>
<evidence type="ECO:0000313" key="3">
    <source>
        <dbReference type="Proteomes" id="UP000077748"/>
    </source>
</evidence>
<dbReference type="Pfam" id="PF12158">
    <property type="entry name" value="DUF3592"/>
    <property type="match status" value="1"/>
</dbReference>
<organism evidence="2 3">
    <name type="scientific">Pseudomonas citronellolis</name>
    <dbReference type="NCBI Taxonomy" id="53408"/>
    <lineage>
        <taxon>Bacteria</taxon>
        <taxon>Pseudomonadati</taxon>
        <taxon>Pseudomonadota</taxon>
        <taxon>Gammaproteobacteria</taxon>
        <taxon>Pseudomonadales</taxon>
        <taxon>Pseudomonadaceae</taxon>
        <taxon>Pseudomonas</taxon>
    </lineage>
</organism>
<protein>
    <recommendedName>
        <fullName evidence="1">DUF3592 domain-containing protein</fullName>
    </recommendedName>
</protein>
<feature type="domain" description="DUF3592" evidence="1">
    <location>
        <begin position="7"/>
        <end position="57"/>
    </location>
</feature>
<dbReference type="EMBL" id="CP015878">
    <property type="protein sequence ID" value="ANI16238.1"/>
    <property type="molecule type" value="Genomic_DNA"/>
</dbReference>
<accession>A0A1A9KFE5</accession>
<evidence type="ECO:0000313" key="2">
    <source>
        <dbReference type="EMBL" id="ANI16238.1"/>
    </source>
</evidence>
<name>A0A1A9KFE5_9PSED</name>
<sequence length="63" mass="7243">MKYLAIVYYAFDANGMRWTGHSRGSRYSTRDRAMGQAAEFPAGRTVSVIYNPKDPSDTDMKFW</sequence>
<gene>
    <name evidence="2" type="ORF">A9C11_20670</name>
</gene>
<dbReference type="Proteomes" id="UP000077748">
    <property type="component" value="Chromosome"/>
</dbReference>
<evidence type="ECO:0000259" key="1">
    <source>
        <dbReference type="Pfam" id="PF12158"/>
    </source>
</evidence>